<keyword evidence="4" id="KW-0560">Oxidoreductase</keyword>
<reference evidence="7" key="1">
    <citation type="journal article" date="2019" name="Int. J. Syst. Evol. Microbiol.">
        <title>The Global Catalogue of Microorganisms (GCM) 10K type strain sequencing project: providing services to taxonomists for standard genome sequencing and annotation.</title>
        <authorList>
            <consortium name="The Broad Institute Genomics Platform"/>
            <consortium name="The Broad Institute Genome Sequencing Center for Infectious Disease"/>
            <person name="Wu L."/>
            <person name="Ma J."/>
        </authorList>
    </citation>
    <scope>NUCLEOTIDE SEQUENCE [LARGE SCALE GENOMIC DNA]</scope>
    <source>
        <strain evidence="7">NBRC 103632</strain>
    </source>
</reference>
<gene>
    <name evidence="6" type="ORF">ACFO3E_13955</name>
</gene>
<organism evidence="6 7">
    <name type="scientific">Sphingobium tyrosinilyticum</name>
    <dbReference type="NCBI Taxonomy" id="2715436"/>
    <lineage>
        <taxon>Bacteria</taxon>
        <taxon>Pseudomonadati</taxon>
        <taxon>Pseudomonadota</taxon>
        <taxon>Alphaproteobacteria</taxon>
        <taxon>Sphingomonadales</taxon>
        <taxon>Sphingomonadaceae</taxon>
        <taxon>Sphingobium</taxon>
    </lineage>
</organism>
<evidence type="ECO:0000313" key="7">
    <source>
        <dbReference type="Proteomes" id="UP001595957"/>
    </source>
</evidence>
<evidence type="ECO:0000256" key="2">
    <source>
        <dbReference type="ARBA" id="ARBA00022630"/>
    </source>
</evidence>
<dbReference type="InterPro" id="IPR003953">
    <property type="entry name" value="FAD-dep_OxRdtase_2_FAD-bd"/>
</dbReference>
<dbReference type="SUPFAM" id="SSF56425">
    <property type="entry name" value="Succinate dehydrogenase/fumarate reductase flavoprotein, catalytic domain"/>
    <property type="match status" value="1"/>
</dbReference>
<dbReference type="Gene3D" id="3.50.50.60">
    <property type="entry name" value="FAD/NAD(P)-binding domain"/>
    <property type="match status" value="2"/>
</dbReference>
<evidence type="ECO:0000256" key="3">
    <source>
        <dbReference type="ARBA" id="ARBA00022827"/>
    </source>
</evidence>
<evidence type="ECO:0000313" key="6">
    <source>
        <dbReference type="EMBL" id="MFC4595288.1"/>
    </source>
</evidence>
<dbReference type="EMBL" id="JBHSFZ010000030">
    <property type="protein sequence ID" value="MFC4595288.1"/>
    <property type="molecule type" value="Genomic_DNA"/>
</dbReference>
<comment type="caution">
    <text evidence="6">The sequence shown here is derived from an EMBL/GenBank/DDBJ whole genome shotgun (WGS) entry which is preliminary data.</text>
</comment>
<dbReference type="SUPFAM" id="SSF51905">
    <property type="entry name" value="FAD/NAD(P)-binding domain"/>
    <property type="match status" value="1"/>
</dbReference>
<evidence type="ECO:0000259" key="5">
    <source>
        <dbReference type="Pfam" id="PF00890"/>
    </source>
</evidence>
<dbReference type="PANTHER" id="PTHR43400:SF10">
    <property type="entry name" value="3-OXOSTEROID 1-DEHYDROGENASE"/>
    <property type="match status" value="1"/>
</dbReference>
<dbReference type="Proteomes" id="UP001595957">
    <property type="component" value="Unassembled WGS sequence"/>
</dbReference>
<keyword evidence="7" id="KW-1185">Reference proteome</keyword>
<evidence type="ECO:0000256" key="4">
    <source>
        <dbReference type="ARBA" id="ARBA00023002"/>
    </source>
</evidence>
<dbReference type="NCBIfam" id="NF005511">
    <property type="entry name" value="PRK07121.1-4"/>
    <property type="match status" value="1"/>
</dbReference>
<dbReference type="InterPro" id="IPR050315">
    <property type="entry name" value="FAD-oxidoreductase_2"/>
</dbReference>
<dbReference type="PANTHER" id="PTHR43400">
    <property type="entry name" value="FUMARATE REDUCTASE"/>
    <property type="match status" value="1"/>
</dbReference>
<feature type="domain" description="FAD-dependent oxidoreductase 2 FAD-binding" evidence="5">
    <location>
        <begin position="58"/>
        <end position="562"/>
    </location>
</feature>
<name>A0ABV9F251_9SPHN</name>
<dbReference type="Pfam" id="PF00890">
    <property type="entry name" value="FAD_binding_2"/>
    <property type="match status" value="1"/>
</dbReference>
<evidence type="ECO:0000256" key="1">
    <source>
        <dbReference type="ARBA" id="ARBA00001974"/>
    </source>
</evidence>
<dbReference type="Gene3D" id="3.90.700.10">
    <property type="entry name" value="Succinate dehydrogenase/fumarate reductase flavoprotein, catalytic domain"/>
    <property type="match status" value="1"/>
</dbReference>
<keyword evidence="3" id="KW-0274">FAD</keyword>
<dbReference type="InterPro" id="IPR036188">
    <property type="entry name" value="FAD/NAD-bd_sf"/>
</dbReference>
<accession>A0ABV9F251</accession>
<dbReference type="RefSeq" id="WP_225870513.1">
    <property type="nucleotide sequence ID" value="NZ_JBHSFZ010000030.1"/>
</dbReference>
<keyword evidence="2" id="KW-0285">Flavoprotein</keyword>
<dbReference type="InterPro" id="IPR027477">
    <property type="entry name" value="Succ_DH/fumarate_Rdtase_cat_sf"/>
</dbReference>
<proteinExistence type="predicted"/>
<comment type="cofactor">
    <cofactor evidence="1">
        <name>FAD</name>
        <dbReference type="ChEBI" id="CHEBI:57692"/>
    </cofactor>
</comment>
<sequence>MDYTEKTAATHLPVDPWHLRPPAPVPLAGQPISQWGLAIDAPLRLDDPERHAWDDEADMIVVGLGGAGVAAALDGLGRGLSVIALDLYEGGGSTAANGGVYYAGGGTSIQQEAGVEDDPASMEEYLRFEVGNVVSAETLRDFCQSSAETFEWLRQHGAPFSATLYAKKTSYPPLDKFLYHPDSSLAGPFRDLTRPAARGHRTVHRNGKNPFGLGVGIYAPLKAAALARGLKFHTHSDVRQVAVDADGRVIGVRAERLADPVVRERHSRLIAKANKWMTMLPSTLPGAQLTVAIGYRYLAKAEALAADARTSLWLRARKGVVLSAGGFICNPEMVRHFAPHCSAGLPNGTLGDNGSGIMLGVSAGGQTGLMERVSGWRFLSPPHAWGRAMVVDGEGRRYLNETWYGARIGDEMLERHDGRAYIIMDRKLWRQALKDAFGEGVLSFQRDITLVNCLVGATKAATPADLAAKMGFSREVFASSLDKYNRAARGDIADPFHKAPDEMAELTTGPFYAVDASTDARLFPLSCMTVGGLLVDEATGAVKGLSGGPVPGLYAAGRSAVGICSNLYVSGLSFADCIYSGRRAAKAIAAAGIYASGPHVASLS</sequence>
<protein>
    <submittedName>
        <fullName evidence="6">FAD-binding protein</fullName>
    </submittedName>
</protein>